<dbReference type="EMBL" id="LR783438">
    <property type="protein sequence ID" value="CAB3226521.1"/>
    <property type="molecule type" value="mRNA"/>
</dbReference>
<dbReference type="AlphaFoldDB" id="A0A6F9D8G5"/>
<proteinExistence type="evidence at transcript level"/>
<feature type="compositionally biased region" description="Polar residues" evidence="4">
    <location>
        <begin position="420"/>
        <end position="436"/>
    </location>
</feature>
<comment type="function">
    <text evidence="3">Required for cytoplasmic pre-assembly of axonemal dyneins, thereby playing a central role in motility in cilia and flagella. Involved in pre-assembly of dynein arm complexes in the cytoplasm before intraflagellar transport loads them for the ciliary compartment.</text>
</comment>
<evidence type="ECO:0000259" key="5">
    <source>
        <dbReference type="Pfam" id="PF08190"/>
    </source>
</evidence>
<evidence type="ECO:0000256" key="4">
    <source>
        <dbReference type="SAM" id="MobiDB-lite"/>
    </source>
</evidence>
<feature type="domain" description="PIH1D1/2/3 CS-like" evidence="6">
    <location>
        <begin position="276"/>
        <end position="375"/>
    </location>
</feature>
<feature type="compositionally biased region" description="Polar residues" evidence="4">
    <location>
        <begin position="729"/>
        <end position="745"/>
    </location>
</feature>
<dbReference type="GO" id="GO:0120293">
    <property type="term" value="C:dynein axonemal particle"/>
    <property type="evidence" value="ECO:0007669"/>
    <property type="project" value="UniProtKB-SubCell"/>
</dbReference>
<evidence type="ECO:0000256" key="1">
    <source>
        <dbReference type="ARBA" id="ARBA00022490"/>
    </source>
</evidence>
<dbReference type="PANTHER" id="PTHR22997">
    <property type="entry name" value="PIH1 DOMAIN-CONTAINING PROTEIN 1"/>
    <property type="match status" value="1"/>
</dbReference>
<evidence type="ECO:0000313" key="7">
    <source>
        <dbReference type="EMBL" id="CAB3226521.1"/>
    </source>
</evidence>
<reference evidence="7" key="1">
    <citation type="submission" date="2020-04" db="EMBL/GenBank/DDBJ databases">
        <authorList>
            <person name="Neveu A P."/>
        </authorList>
    </citation>
    <scope>NUCLEOTIDE SEQUENCE</scope>
    <source>
        <tissue evidence="7">Whole embryo</tissue>
    </source>
</reference>
<dbReference type="Pfam" id="PF18201">
    <property type="entry name" value="PIH1_CS"/>
    <property type="match status" value="1"/>
</dbReference>
<comment type="subcellular location">
    <subcellularLocation>
        <location evidence="3">Cytoplasm</location>
    </subcellularLocation>
    <subcellularLocation>
        <location evidence="2">Dynein axonemal particle</location>
    </subcellularLocation>
</comment>
<protein>
    <recommendedName>
        <fullName evidence="3">Protein kintoun</fullName>
    </recommendedName>
    <alternativeName>
        <fullName evidence="3">Dynein assembly factor 2, axonemal homolog</fullName>
    </alternativeName>
</protein>
<feature type="compositionally biased region" description="Basic and acidic residues" evidence="4">
    <location>
        <begin position="747"/>
        <end position="756"/>
    </location>
</feature>
<dbReference type="InterPro" id="IPR012981">
    <property type="entry name" value="PIH1_N"/>
</dbReference>
<evidence type="ECO:0000259" key="6">
    <source>
        <dbReference type="Pfam" id="PF18201"/>
    </source>
</evidence>
<evidence type="ECO:0000256" key="3">
    <source>
        <dbReference type="HAMAP-Rule" id="MF_03069"/>
    </source>
</evidence>
<feature type="compositionally biased region" description="Acidic residues" evidence="4">
    <location>
        <begin position="757"/>
        <end position="785"/>
    </location>
</feature>
<dbReference type="Pfam" id="PF08190">
    <property type="entry name" value="PIH1"/>
    <property type="match status" value="1"/>
</dbReference>
<dbReference type="InterPro" id="IPR050734">
    <property type="entry name" value="PIH1/Kintoun_subfamily"/>
</dbReference>
<feature type="compositionally biased region" description="Low complexity" evidence="4">
    <location>
        <begin position="408"/>
        <end position="419"/>
    </location>
</feature>
<feature type="compositionally biased region" description="Polar residues" evidence="4">
    <location>
        <begin position="690"/>
        <end position="702"/>
    </location>
</feature>
<dbReference type="HAMAP" id="MF_03069">
    <property type="entry name" value="Kintoun"/>
    <property type="match status" value="1"/>
</dbReference>
<feature type="region of interest" description="Disordered" evidence="4">
    <location>
        <begin position="669"/>
        <end position="805"/>
    </location>
</feature>
<organism evidence="7">
    <name type="scientific">Phallusia mammillata</name>
    <dbReference type="NCBI Taxonomy" id="59560"/>
    <lineage>
        <taxon>Eukaryota</taxon>
        <taxon>Metazoa</taxon>
        <taxon>Chordata</taxon>
        <taxon>Tunicata</taxon>
        <taxon>Ascidiacea</taxon>
        <taxon>Phlebobranchia</taxon>
        <taxon>Ascidiidae</taxon>
        <taxon>Phallusia</taxon>
    </lineage>
</organism>
<name>A0A6F9D8G5_9ASCI</name>
<feature type="compositionally biased region" description="Polar residues" evidence="4">
    <location>
        <begin position="226"/>
        <end position="246"/>
    </location>
</feature>
<comment type="similarity">
    <text evidence="3">Belongs to the PIH1 family. Kintoun subfamily.</text>
</comment>
<dbReference type="SUPFAM" id="SSF49764">
    <property type="entry name" value="HSP20-like chaperones"/>
    <property type="match status" value="1"/>
</dbReference>
<feature type="region of interest" description="Disordered" evidence="4">
    <location>
        <begin position="192"/>
        <end position="251"/>
    </location>
</feature>
<dbReference type="InterPro" id="IPR041442">
    <property type="entry name" value="PIH1D1/2/3_CS-like"/>
</dbReference>
<feature type="domain" description="PIH1 N-terminal" evidence="5">
    <location>
        <begin position="43"/>
        <end position="204"/>
    </location>
</feature>
<dbReference type="CDD" id="cd06463">
    <property type="entry name" value="p23_like"/>
    <property type="match status" value="1"/>
</dbReference>
<dbReference type="Gene3D" id="2.60.40.790">
    <property type="match status" value="1"/>
</dbReference>
<feature type="region of interest" description="Disordered" evidence="4">
    <location>
        <begin position="406"/>
        <end position="460"/>
    </location>
</feature>
<accession>A0A6F9D8G5</accession>
<gene>
    <name evidence="7" type="primary">C14orf104-002</name>
</gene>
<dbReference type="GO" id="GO:0070286">
    <property type="term" value="P:axonemal dynein complex assembly"/>
    <property type="evidence" value="ECO:0007669"/>
    <property type="project" value="UniProtKB-UniRule"/>
</dbReference>
<keyword evidence="1 3" id="KW-0963">Cytoplasm</keyword>
<dbReference type="GO" id="GO:0060285">
    <property type="term" value="P:cilium-dependent cell motility"/>
    <property type="evidence" value="ECO:0007669"/>
    <property type="project" value="UniProtKB-UniRule"/>
</dbReference>
<feature type="compositionally biased region" description="Basic and acidic residues" evidence="4">
    <location>
        <begin position="670"/>
        <end position="683"/>
    </location>
</feature>
<sequence length="835" mass="95418">MESGKFGEKLEELDLSQEEIDRLAKCMKDEKFRDLLREYAEEISDPENRKRYEEEIAMLERDRGMDVKFINPKPGHVLKTSINGKQKCFVNICTNENLGQPRSRPSMQGNTRGMQWSIPHSVSQDREDVDKAGNKCMVYDVVFHPDTYYLLKKNSRFKKMIHDTALDAVERQFSVKLDKVNVKTPKMQFKGLPMSSVIRTPHANDTSDSSSSQSQDEVDVKLKPSYQPTDNGSANVSTQSPNTAQAQPFPILKEEVKKVKQTKQKAKGDDVEWGYIEPEYSIMHRGYFDMQNYTNAPNAASDTWPKELVINIDLPLLSAANSVNLEVFERRLRLESVKPAKYKLDFELSYPVDENKGFAKFDKSRHRLTVTLEVLPAPPPPKLIPFTSPPLVNEIQTDQCDVKDESQTNANNTEENTNAVPTDSSSTEIHMTNSTKDAAVETDRKPPVKQTPGPQEPAKQPHFFQEGSRHYQEGVHWRDDDDLHDDPVYNADTKFPPITKNSTFLIDMVRKYEGLIRRCPQYAFHQDDHYVTFIIEVPHIFEESLWYAVYDRMLQFCCLSECLDDDMVNSVFQLWIEFDDDCRIDPQRSRVDVSGNNAVFCLRKTKSRKSWNFLKAGFDKEKLETRRFATDRNVCELYTLVYNHAEKMKSTPISVCKVVKQEQDLLILELEPKDRSTPNEAENKPPGNEADSTSSSEENFAKQNGHAEEESKNIVSDFSEDKLDAGDSCPTQDQQSSTKTTNSFAENVKEHAKRREEEEEKGAEGEEEVIQDSDDEEENEQEEKEEQSAPRNPAPGIVTVKNSDGSTEEVIIDHVTKSAVTLTSESLLFEIDDDV</sequence>
<dbReference type="InterPro" id="IPR034727">
    <property type="entry name" value="Kintoun"/>
</dbReference>
<evidence type="ECO:0000256" key="2">
    <source>
        <dbReference type="ARBA" id="ARBA00024190"/>
    </source>
</evidence>
<dbReference type="InterPro" id="IPR008978">
    <property type="entry name" value="HSP20-like_chaperone"/>
</dbReference>
<dbReference type="PANTHER" id="PTHR22997:SF3">
    <property type="entry name" value="PROTEIN KINTOUN"/>
    <property type="match status" value="1"/>
</dbReference>